<dbReference type="Proteomes" id="UP001149140">
    <property type="component" value="Unassembled WGS sequence"/>
</dbReference>
<evidence type="ECO:0000313" key="1">
    <source>
        <dbReference type="EMBL" id="MDA0159672.1"/>
    </source>
</evidence>
<keyword evidence="2" id="KW-1185">Reference proteome</keyword>
<sequence>MLVLDRDAAIDHWRRAEARIYPSVMVNAELYQQYIGVVRAVADELADVRSEDDLVVAWHERSDLVREVVSRSAPPMLALMDLGAVRDAAFCHRHRDLTREQGKALAAERLLRAKRDGAEWVVLFEDVTPLGSHTLEMHVASGRALHAAAELPLDAGRPKFTLEVVQLDPDDGAWRLDKAPPMPEQTFDTREEWEARIDQARVLFGKR</sequence>
<protein>
    <submittedName>
        <fullName evidence="1">Uncharacterized protein</fullName>
    </submittedName>
</protein>
<comment type="caution">
    <text evidence="1">The sequence shown here is derived from an EMBL/GenBank/DDBJ whole genome shotgun (WGS) entry which is preliminary data.</text>
</comment>
<reference evidence="1" key="1">
    <citation type="submission" date="2022-10" db="EMBL/GenBank/DDBJ databases">
        <title>The WGS of Solirubrobacter ginsenosidimutans DSM 21036.</title>
        <authorList>
            <person name="Jiang Z."/>
        </authorList>
    </citation>
    <scope>NUCLEOTIDE SEQUENCE</scope>
    <source>
        <strain evidence="1">DSM 21036</strain>
    </source>
</reference>
<organism evidence="1 2">
    <name type="scientific">Solirubrobacter ginsenosidimutans</name>
    <dbReference type="NCBI Taxonomy" id="490573"/>
    <lineage>
        <taxon>Bacteria</taxon>
        <taxon>Bacillati</taxon>
        <taxon>Actinomycetota</taxon>
        <taxon>Thermoleophilia</taxon>
        <taxon>Solirubrobacterales</taxon>
        <taxon>Solirubrobacteraceae</taxon>
        <taxon>Solirubrobacter</taxon>
    </lineage>
</organism>
<gene>
    <name evidence="1" type="ORF">OM076_05315</name>
</gene>
<dbReference type="RefSeq" id="WP_270038437.1">
    <property type="nucleotide sequence ID" value="NZ_JAPDOD010000003.1"/>
</dbReference>
<dbReference type="EMBL" id="JAPDOD010000003">
    <property type="protein sequence ID" value="MDA0159672.1"/>
    <property type="molecule type" value="Genomic_DNA"/>
</dbReference>
<accession>A0A9X3MNW9</accession>
<evidence type="ECO:0000313" key="2">
    <source>
        <dbReference type="Proteomes" id="UP001149140"/>
    </source>
</evidence>
<dbReference type="AlphaFoldDB" id="A0A9X3MNW9"/>
<proteinExistence type="predicted"/>
<name>A0A9X3MNW9_9ACTN</name>